<evidence type="ECO:0000313" key="4">
    <source>
        <dbReference type="Proteomes" id="UP000032303"/>
    </source>
</evidence>
<feature type="chain" id="PRO_5002183901" description="Lipoprotein" evidence="2">
    <location>
        <begin position="27"/>
        <end position="114"/>
    </location>
</feature>
<dbReference type="EMBL" id="CP005974">
    <property type="protein sequence ID" value="AJR07596.1"/>
    <property type="molecule type" value="Genomic_DNA"/>
</dbReference>
<evidence type="ECO:0000256" key="1">
    <source>
        <dbReference type="SAM" id="MobiDB-lite"/>
    </source>
</evidence>
<evidence type="ECO:0000256" key="2">
    <source>
        <dbReference type="SAM" id="SignalP"/>
    </source>
</evidence>
<dbReference type="AlphaFoldDB" id="A0A0C5W7S1"/>
<dbReference type="KEGG" id="pgb:H744_2c0885"/>
<dbReference type="PROSITE" id="PS51257">
    <property type="entry name" value="PROKAR_LIPOPROTEIN"/>
    <property type="match status" value="1"/>
</dbReference>
<gene>
    <name evidence="3" type="ORF">H744_2c0885</name>
</gene>
<dbReference type="HOGENOM" id="CLU_2118796_0_0_6"/>
<keyword evidence="2" id="KW-0732">Signal</keyword>
<dbReference type="OrthoDB" id="5824326at2"/>
<keyword evidence="4" id="KW-1185">Reference proteome</keyword>
<dbReference type="PATRIC" id="fig|658445.3.peg.2788"/>
<protein>
    <recommendedName>
        <fullName evidence="5">Lipoprotein</fullName>
    </recommendedName>
</protein>
<evidence type="ECO:0008006" key="5">
    <source>
        <dbReference type="Google" id="ProtNLM"/>
    </source>
</evidence>
<sequence>MARFIRFFLLSLLLVLVSACTSQYEANLANNKQWEELGAYHGEQGYREWNQTELGKHGAYSETDYEKYRAGYLQGRFDYCSGKHTVGTVINPSYPDECQDNPSSSSYGLLDRGY</sequence>
<feature type="region of interest" description="Disordered" evidence="1">
    <location>
        <begin position="91"/>
        <end position="114"/>
    </location>
</feature>
<evidence type="ECO:0000313" key="3">
    <source>
        <dbReference type="EMBL" id="AJR07596.1"/>
    </source>
</evidence>
<dbReference type="Proteomes" id="UP000032303">
    <property type="component" value="Chromosome 2"/>
</dbReference>
<feature type="signal peptide" evidence="2">
    <location>
        <begin position="1"/>
        <end position="26"/>
    </location>
</feature>
<accession>A0A0C5W7S1</accession>
<name>A0A0C5W7S1_9GAMM</name>
<proteinExistence type="predicted"/>
<reference evidence="3 4" key="1">
    <citation type="submission" date="2013-05" db="EMBL/GenBank/DDBJ databases">
        <title>Complete genome sequence of the lipase-producing bacterium Photobacterium gaetbulicola Gung47.</title>
        <authorList>
            <person name="Kim Y.-O."/>
        </authorList>
    </citation>
    <scope>NUCLEOTIDE SEQUENCE [LARGE SCALE GENOMIC DNA]</scope>
    <source>
        <strain evidence="3 4">Gung47</strain>
    </source>
</reference>
<organism evidence="3 4">
    <name type="scientific">Photobacterium gaetbulicola Gung47</name>
    <dbReference type="NCBI Taxonomy" id="658445"/>
    <lineage>
        <taxon>Bacteria</taxon>
        <taxon>Pseudomonadati</taxon>
        <taxon>Pseudomonadota</taxon>
        <taxon>Gammaproteobacteria</taxon>
        <taxon>Vibrionales</taxon>
        <taxon>Vibrionaceae</taxon>
        <taxon>Photobacterium</taxon>
    </lineage>
</organism>